<name>A0A7T5JNK8_9BACL</name>
<sequence>MRSTFHGLEVSKRGLFAQQSALNTTGHNISNANTEGYTRQRANMQATTGIPYPGMFANVEPGLLGTGVNVVSLQRLREDFLDVQYRNEHKRQGYWDGRLETLEKLEGIMNEPSDTGLQKVMDQMWQSWQDLAKDPTNTSARAVVRERSKAFADTLNSTYKHLEEVQRDLNNVIGVKAMEINSLGEQIASLNRQIADVVPHGYVPNDLYDQRDVLLDKLSKLVEIRTTPGASGTVNVTIEGRDFVNGAQSQPVATQQNANGLFDLTIAGAAFIPTTGYMAGVYESRSQIVPNLMHRLDVLAVNLTKEINDLHRQGVSLNDIKNGTAQDLPFFVDASTPAGGKDYPKGAGTIRIHPDILGSLDAIAAGQPEPGGNTAGNNKNALAIAAIKFTVIQPGPGPMDLKESSSLDDYYRYTIGQLGIDTQEAKRNLQNSEMIVGTIDNHRQSISGVSIDDEMAELVKFQHAYSASARMMTSIDEILDKVINGMGRVGL</sequence>
<evidence type="ECO:0000256" key="1">
    <source>
        <dbReference type="ARBA" id="ARBA00004365"/>
    </source>
</evidence>
<dbReference type="NCBIfam" id="TIGR02492">
    <property type="entry name" value="flgK_ends"/>
    <property type="match status" value="1"/>
</dbReference>
<accession>A0A7T5JNK8</accession>
<proteinExistence type="inferred from homology"/>
<evidence type="ECO:0000256" key="7">
    <source>
        <dbReference type="RuleBase" id="RU362065"/>
    </source>
</evidence>
<evidence type="ECO:0000313" key="14">
    <source>
        <dbReference type="Proteomes" id="UP000677234"/>
    </source>
</evidence>
<dbReference type="InterPro" id="IPR010930">
    <property type="entry name" value="Flg_bb/hook_C_dom"/>
</dbReference>
<evidence type="ECO:0000259" key="9">
    <source>
        <dbReference type="Pfam" id="PF06429"/>
    </source>
</evidence>
<keyword evidence="5 7" id="KW-0964">Secreted</keyword>
<comment type="similarity">
    <text evidence="3 7">Belongs to the flagella basal body rod proteins family.</text>
</comment>
<dbReference type="PANTHER" id="PTHR30033">
    <property type="entry name" value="FLAGELLAR HOOK-ASSOCIATED PROTEIN 1"/>
    <property type="match status" value="1"/>
</dbReference>
<evidence type="ECO:0000313" key="11">
    <source>
        <dbReference type="EMBL" id="QQE74115.1"/>
    </source>
</evidence>
<reference evidence="12" key="2">
    <citation type="submission" date="2021-04" db="EMBL/GenBank/DDBJ databases">
        <title>Brevibacillus composti FJAT-54423, complete genome.</title>
        <authorList>
            <person name="Tang R."/>
        </authorList>
    </citation>
    <scope>NUCLEOTIDE SEQUENCE</scope>
    <source>
        <strain evidence="12">FJAT-54424</strain>
    </source>
</reference>
<evidence type="ECO:0000313" key="13">
    <source>
        <dbReference type="Proteomes" id="UP000595847"/>
    </source>
</evidence>
<keyword evidence="11" id="KW-0969">Cilium</keyword>
<organism evidence="11 13">
    <name type="scientific">Brevibacillus composti</name>
    <dbReference type="NCBI Taxonomy" id="2796470"/>
    <lineage>
        <taxon>Bacteria</taxon>
        <taxon>Bacillati</taxon>
        <taxon>Bacillota</taxon>
        <taxon>Bacilli</taxon>
        <taxon>Bacillales</taxon>
        <taxon>Paenibacillaceae</taxon>
        <taxon>Brevibacillus</taxon>
    </lineage>
</organism>
<dbReference type="AlphaFoldDB" id="A0A7T5JNK8"/>
<dbReference type="Proteomes" id="UP000595847">
    <property type="component" value="Chromosome"/>
</dbReference>
<dbReference type="PRINTS" id="PR01005">
    <property type="entry name" value="FLGHOOKAP1"/>
</dbReference>
<dbReference type="InterPro" id="IPR053927">
    <property type="entry name" value="FlgK_helical"/>
</dbReference>
<dbReference type="Pfam" id="PF06429">
    <property type="entry name" value="Flg_bbr_C"/>
    <property type="match status" value="1"/>
</dbReference>
<dbReference type="InterPro" id="IPR001444">
    <property type="entry name" value="Flag_bb_rod_N"/>
</dbReference>
<comment type="subcellular location">
    <subcellularLocation>
        <location evidence="1 7">Bacterial flagellum</location>
    </subcellularLocation>
    <subcellularLocation>
        <location evidence="2 7">Secreted</location>
    </subcellularLocation>
</comment>
<evidence type="ECO:0000259" key="8">
    <source>
        <dbReference type="Pfam" id="PF00460"/>
    </source>
</evidence>
<keyword evidence="11" id="KW-0282">Flagellum</keyword>
<dbReference type="KEGG" id="bcop:JD108_20125"/>
<feature type="domain" description="Flagellar hook-associated protein FlgK helical" evidence="10">
    <location>
        <begin position="102"/>
        <end position="319"/>
    </location>
</feature>
<keyword evidence="14" id="KW-1185">Reference proteome</keyword>
<dbReference type="Pfam" id="PF00460">
    <property type="entry name" value="Flg_bb_rod"/>
    <property type="match status" value="1"/>
</dbReference>
<keyword evidence="6 7" id="KW-0975">Bacterial flagellum</keyword>
<dbReference type="InterPro" id="IPR002371">
    <property type="entry name" value="FlgK"/>
</dbReference>
<dbReference type="GO" id="GO:0009424">
    <property type="term" value="C:bacterial-type flagellum hook"/>
    <property type="evidence" value="ECO:0007669"/>
    <property type="project" value="UniProtKB-UniRule"/>
</dbReference>
<gene>
    <name evidence="7 11" type="primary">flgK</name>
    <name evidence="11" type="ORF">JD108_20125</name>
    <name evidence="12" type="ORF">KDJ56_20060</name>
</gene>
<evidence type="ECO:0000256" key="6">
    <source>
        <dbReference type="ARBA" id="ARBA00023143"/>
    </source>
</evidence>
<evidence type="ECO:0000256" key="2">
    <source>
        <dbReference type="ARBA" id="ARBA00004613"/>
    </source>
</evidence>
<dbReference type="EMBL" id="CP073708">
    <property type="protein sequence ID" value="QUO41199.1"/>
    <property type="molecule type" value="Genomic_DNA"/>
</dbReference>
<dbReference type="GO" id="GO:0044780">
    <property type="term" value="P:bacterial-type flagellum assembly"/>
    <property type="evidence" value="ECO:0007669"/>
    <property type="project" value="InterPro"/>
</dbReference>
<dbReference type="SUPFAM" id="SSF64518">
    <property type="entry name" value="Phase 1 flagellin"/>
    <property type="match status" value="1"/>
</dbReference>
<feature type="domain" description="Flagellar basal body rod protein N-terminal" evidence="8">
    <location>
        <begin position="8"/>
        <end position="38"/>
    </location>
</feature>
<reference evidence="11 13" key="1">
    <citation type="submission" date="2020-12" db="EMBL/GenBank/DDBJ databases">
        <title>strain FJAT-54423T represents a novel species of the genus Brevibacillus.</title>
        <authorList>
            <person name="Tang R."/>
        </authorList>
    </citation>
    <scope>NUCLEOTIDE SEQUENCE [LARGE SCALE GENOMIC DNA]</scope>
    <source>
        <strain evidence="11 13">FJAT-54423</strain>
    </source>
</reference>
<dbReference type="RefSeq" id="WP_198827703.1">
    <property type="nucleotide sequence ID" value="NZ_CP066308.1"/>
</dbReference>
<evidence type="ECO:0000256" key="4">
    <source>
        <dbReference type="ARBA" id="ARBA00016244"/>
    </source>
</evidence>
<evidence type="ECO:0000313" key="12">
    <source>
        <dbReference type="EMBL" id="QUO41199.1"/>
    </source>
</evidence>
<dbReference type="EMBL" id="CP066308">
    <property type="protein sequence ID" value="QQE74115.1"/>
    <property type="molecule type" value="Genomic_DNA"/>
</dbReference>
<evidence type="ECO:0000259" key="10">
    <source>
        <dbReference type="Pfam" id="PF22638"/>
    </source>
</evidence>
<protein>
    <recommendedName>
        <fullName evidence="4 7">Flagellar hook-associated protein 1</fullName>
        <shortName evidence="7">HAP1</shortName>
    </recommendedName>
</protein>
<dbReference type="Proteomes" id="UP000677234">
    <property type="component" value="Chromosome"/>
</dbReference>
<evidence type="ECO:0000256" key="5">
    <source>
        <dbReference type="ARBA" id="ARBA00022525"/>
    </source>
</evidence>
<feature type="domain" description="Flagellar basal-body/hook protein C-terminal" evidence="9">
    <location>
        <begin position="446"/>
        <end position="484"/>
    </location>
</feature>
<keyword evidence="11" id="KW-0966">Cell projection</keyword>
<dbReference type="Pfam" id="PF22638">
    <property type="entry name" value="FlgK_D1"/>
    <property type="match status" value="1"/>
</dbReference>
<evidence type="ECO:0000256" key="3">
    <source>
        <dbReference type="ARBA" id="ARBA00009677"/>
    </source>
</evidence>
<dbReference type="GO" id="GO:0005576">
    <property type="term" value="C:extracellular region"/>
    <property type="evidence" value="ECO:0007669"/>
    <property type="project" value="UniProtKB-SubCell"/>
</dbReference>
<dbReference type="GO" id="GO:0005198">
    <property type="term" value="F:structural molecule activity"/>
    <property type="evidence" value="ECO:0007669"/>
    <property type="project" value="UniProtKB-UniRule"/>
</dbReference>
<dbReference type="PANTHER" id="PTHR30033:SF1">
    <property type="entry name" value="FLAGELLAR HOOK-ASSOCIATED PROTEIN 1"/>
    <property type="match status" value="1"/>
</dbReference>